<dbReference type="PANTHER" id="PTHR11432:SF3">
    <property type="entry name" value="NADH-UBIQUINONE OXIDOREDUCTASE CHAIN 1"/>
    <property type="match status" value="1"/>
</dbReference>
<protein>
    <recommendedName>
        <fullName evidence="4">NADH-ubiquinone oxidoreductase chain 1</fullName>
        <ecNumber evidence="3">7.1.1.2</ecNumber>
    </recommendedName>
    <alternativeName>
        <fullName evidence="12">NADH dehydrogenase subunit 1</fullName>
    </alternativeName>
</protein>
<name>I7GD25_MACFA</name>
<dbReference type="GO" id="GO:0005743">
    <property type="term" value="C:mitochondrial inner membrane"/>
    <property type="evidence" value="ECO:0007669"/>
    <property type="project" value="UniProtKB-SubCell"/>
</dbReference>
<evidence type="ECO:0000256" key="11">
    <source>
        <dbReference type="ARBA" id="ARBA00023136"/>
    </source>
</evidence>
<evidence type="ECO:0000256" key="5">
    <source>
        <dbReference type="ARBA" id="ARBA00022660"/>
    </source>
</evidence>
<evidence type="ECO:0000256" key="14">
    <source>
        <dbReference type="RuleBase" id="RU000471"/>
    </source>
</evidence>
<keyword evidence="5" id="KW-0813">Transport</keyword>
<comment type="similarity">
    <text evidence="2 14">Belongs to the complex I subunit 1 family.</text>
</comment>
<keyword evidence="11" id="KW-0472">Membrane</keyword>
<dbReference type="GO" id="GO:0008137">
    <property type="term" value="F:NADH dehydrogenase (ubiquinone) activity"/>
    <property type="evidence" value="ECO:0007669"/>
    <property type="project" value="UniProtKB-EC"/>
</dbReference>
<evidence type="ECO:0000256" key="13">
    <source>
        <dbReference type="ARBA" id="ARBA00049551"/>
    </source>
</evidence>
<dbReference type="GO" id="GO:0003954">
    <property type="term" value="F:NADH dehydrogenase activity"/>
    <property type="evidence" value="ECO:0007669"/>
    <property type="project" value="TreeGrafter"/>
</dbReference>
<keyword evidence="10 14" id="KW-0520">NAD</keyword>
<dbReference type="InterPro" id="IPR001694">
    <property type="entry name" value="NADH_UbQ_OxRdtase_su1/FPO"/>
</dbReference>
<evidence type="ECO:0000256" key="2">
    <source>
        <dbReference type="ARBA" id="ARBA00010535"/>
    </source>
</evidence>
<organism evidence="15">
    <name type="scientific">Macaca fascicularis</name>
    <name type="common">Crab-eating macaque</name>
    <name type="synonym">Cynomolgus monkey</name>
    <dbReference type="NCBI Taxonomy" id="9541"/>
    <lineage>
        <taxon>Eukaryota</taxon>
        <taxon>Metazoa</taxon>
        <taxon>Chordata</taxon>
        <taxon>Craniata</taxon>
        <taxon>Vertebrata</taxon>
        <taxon>Euteleostomi</taxon>
        <taxon>Mammalia</taxon>
        <taxon>Eutheria</taxon>
        <taxon>Euarchontoglires</taxon>
        <taxon>Primates</taxon>
        <taxon>Haplorrhini</taxon>
        <taxon>Catarrhini</taxon>
        <taxon>Cercopithecidae</taxon>
        <taxon>Cercopithecinae</taxon>
        <taxon>Macaca</taxon>
    </lineage>
</organism>
<dbReference type="EMBL" id="AB173117">
    <property type="protein sequence ID" value="BAE90179.1"/>
    <property type="molecule type" value="mRNA"/>
</dbReference>
<proteinExistence type="evidence at transcript level"/>
<dbReference type="Pfam" id="PF00146">
    <property type="entry name" value="NADHdh"/>
    <property type="match status" value="1"/>
</dbReference>
<sequence length="95" mass="10345">MTTINLLLLTIPTLAAIAFLTLVERKLLGYIQLRKGPNVVGPYGLLQPFADAIKLFTKEPLKPSTSTTTLYIAAPALAFSITHSPMNPFSLYPTL</sequence>
<dbReference type="PANTHER" id="PTHR11432">
    <property type="entry name" value="NADH DEHYDROGENASE SUBUNIT 1"/>
    <property type="match status" value="1"/>
</dbReference>
<keyword evidence="6 14" id="KW-0812">Transmembrane</keyword>
<evidence type="ECO:0000256" key="12">
    <source>
        <dbReference type="ARBA" id="ARBA00031024"/>
    </source>
</evidence>
<evidence type="ECO:0000256" key="4">
    <source>
        <dbReference type="ARBA" id="ARBA00021009"/>
    </source>
</evidence>
<keyword evidence="5" id="KW-0679">Respiratory chain</keyword>
<evidence type="ECO:0000313" key="15">
    <source>
        <dbReference type="EMBL" id="BAE90179.1"/>
    </source>
</evidence>
<accession>I7GD25</accession>
<evidence type="ECO:0000256" key="7">
    <source>
        <dbReference type="ARBA" id="ARBA00022967"/>
    </source>
</evidence>
<reference evidence="15" key="1">
    <citation type="journal article" date="2007" name="PLoS Biol.">
        <title>Rate of evolution in brain-expressed genes in humans and other primates.</title>
        <authorList>
            <person name="Wang H.-Y."/>
            <person name="Chien H.-C."/>
            <person name="Osada N."/>
            <person name="Hashimoto K."/>
            <person name="Sugano S."/>
            <person name="Gojobori T."/>
            <person name="Chou C.-K."/>
            <person name="Tsai S.-F."/>
            <person name="Wu C.-I."/>
            <person name="Shen C.-K.J."/>
        </authorList>
    </citation>
    <scope>NUCLEOTIDE SEQUENCE</scope>
</reference>
<evidence type="ECO:0000256" key="8">
    <source>
        <dbReference type="ARBA" id="ARBA00022982"/>
    </source>
</evidence>
<dbReference type="PROSITE" id="PS00667">
    <property type="entry name" value="COMPLEX1_ND1_1"/>
    <property type="match status" value="1"/>
</dbReference>
<evidence type="ECO:0000256" key="6">
    <source>
        <dbReference type="ARBA" id="ARBA00022692"/>
    </source>
</evidence>
<evidence type="ECO:0000256" key="9">
    <source>
        <dbReference type="ARBA" id="ARBA00022989"/>
    </source>
</evidence>
<evidence type="ECO:0000256" key="1">
    <source>
        <dbReference type="ARBA" id="ARBA00004141"/>
    </source>
</evidence>
<comment type="catalytic activity">
    <reaction evidence="13">
        <text>a ubiquinone + NADH + 5 H(+)(in) = a ubiquinol + NAD(+) + 4 H(+)(out)</text>
        <dbReference type="Rhea" id="RHEA:29091"/>
        <dbReference type="Rhea" id="RHEA-COMP:9565"/>
        <dbReference type="Rhea" id="RHEA-COMP:9566"/>
        <dbReference type="ChEBI" id="CHEBI:15378"/>
        <dbReference type="ChEBI" id="CHEBI:16389"/>
        <dbReference type="ChEBI" id="CHEBI:17976"/>
        <dbReference type="ChEBI" id="CHEBI:57540"/>
        <dbReference type="ChEBI" id="CHEBI:57945"/>
        <dbReference type="EC" id="7.1.1.2"/>
    </reaction>
</comment>
<comment type="subcellular location">
    <subcellularLocation>
        <location evidence="1">Membrane</location>
        <topology evidence="1">Multi-pass membrane protein</topology>
    </subcellularLocation>
    <subcellularLocation>
        <location evidence="14">Mitochondrion inner membrane</location>
        <topology evidence="14">Multi-pass membrane protein</topology>
    </subcellularLocation>
</comment>
<evidence type="ECO:0000256" key="3">
    <source>
        <dbReference type="ARBA" id="ARBA00012944"/>
    </source>
</evidence>
<dbReference type="GO" id="GO:0009060">
    <property type="term" value="P:aerobic respiration"/>
    <property type="evidence" value="ECO:0007669"/>
    <property type="project" value="TreeGrafter"/>
</dbReference>
<keyword evidence="7" id="KW-1278">Translocase</keyword>
<dbReference type="AlphaFoldDB" id="I7GD25"/>
<dbReference type="InterPro" id="IPR018086">
    <property type="entry name" value="NADH_UbQ_OxRdtase_su1_CS"/>
</dbReference>
<dbReference type="EC" id="7.1.1.2" evidence="3"/>
<keyword evidence="8" id="KW-0249">Electron transport</keyword>
<keyword evidence="9" id="KW-1133">Transmembrane helix</keyword>
<evidence type="ECO:0000256" key="10">
    <source>
        <dbReference type="ARBA" id="ARBA00023027"/>
    </source>
</evidence>